<reference evidence="1 2" key="1">
    <citation type="journal article" date="2021" name="BMC Genomics">
        <title>Datura genome reveals duplications of psychoactive alkaloid biosynthetic genes and high mutation rate following tissue culture.</title>
        <authorList>
            <person name="Rajewski A."/>
            <person name="Carter-House D."/>
            <person name="Stajich J."/>
            <person name="Litt A."/>
        </authorList>
    </citation>
    <scope>NUCLEOTIDE SEQUENCE [LARGE SCALE GENOMIC DNA]</scope>
    <source>
        <strain evidence="1">AR-01</strain>
    </source>
</reference>
<sequence length="117" mass="13587">MFENIVSLSTKKYSKTPKREGTQLIELSAIHLYHEKENGIKKELPGGWGKYASWLGSLKFIGNSFEFGTLKCSSTDFGSRHSQPAQRNHLVELKKMLEWLRNVCFLKWFIEVHKELV</sequence>
<evidence type="ECO:0000313" key="1">
    <source>
        <dbReference type="EMBL" id="MCE5166692.1"/>
    </source>
</evidence>
<evidence type="ECO:0000313" key="2">
    <source>
        <dbReference type="Proteomes" id="UP000823775"/>
    </source>
</evidence>
<keyword evidence="2" id="KW-1185">Reference proteome</keyword>
<comment type="caution">
    <text evidence="1">The sequence shown here is derived from an EMBL/GenBank/DDBJ whole genome shotgun (WGS) entry which is preliminary data.</text>
</comment>
<dbReference type="EMBL" id="JACEIK010029619">
    <property type="protein sequence ID" value="MCE5166692.1"/>
    <property type="molecule type" value="Genomic_DNA"/>
</dbReference>
<gene>
    <name evidence="1" type="ORF">HAX54_024288</name>
</gene>
<accession>A0ABS8Y6N5</accession>
<name>A0ABS8Y6N5_DATST</name>
<dbReference type="Proteomes" id="UP000823775">
    <property type="component" value="Unassembled WGS sequence"/>
</dbReference>
<organism evidence="1 2">
    <name type="scientific">Datura stramonium</name>
    <name type="common">Jimsonweed</name>
    <name type="synonym">Common thornapple</name>
    <dbReference type="NCBI Taxonomy" id="4076"/>
    <lineage>
        <taxon>Eukaryota</taxon>
        <taxon>Viridiplantae</taxon>
        <taxon>Streptophyta</taxon>
        <taxon>Embryophyta</taxon>
        <taxon>Tracheophyta</taxon>
        <taxon>Spermatophyta</taxon>
        <taxon>Magnoliopsida</taxon>
        <taxon>eudicotyledons</taxon>
        <taxon>Gunneridae</taxon>
        <taxon>Pentapetalae</taxon>
        <taxon>asterids</taxon>
        <taxon>lamiids</taxon>
        <taxon>Solanales</taxon>
        <taxon>Solanaceae</taxon>
        <taxon>Solanoideae</taxon>
        <taxon>Datureae</taxon>
        <taxon>Datura</taxon>
    </lineage>
</organism>
<protein>
    <submittedName>
        <fullName evidence="1">Uncharacterized protein</fullName>
    </submittedName>
</protein>
<proteinExistence type="predicted"/>